<dbReference type="EMBL" id="OKRB01000019">
    <property type="protein sequence ID" value="SPE17886.1"/>
    <property type="molecule type" value="Genomic_DNA"/>
</dbReference>
<evidence type="ECO:0000313" key="2">
    <source>
        <dbReference type="Proteomes" id="UP000239735"/>
    </source>
</evidence>
<sequence length="112" mass="12993">MNHHPKMTFFPLCDLHHGPMRRVMLEGSASAEAQSFHQCERRDCQRIFRDGYGYSDFADLQFDASRLSYRKCPICEGTLYLADVDRVLKVETWECAETKCDYTEDVSSPSSR</sequence>
<dbReference type="AlphaFoldDB" id="A0A2N9L3I4"/>
<organism evidence="1 2">
    <name type="scientific">Candidatus Sulfuritelmatomonas gaucii</name>
    <dbReference type="NCBI Taxonomy" id="2043161"/>
    <lineage>
        <taxon>Bacteria</taxon>
        <taxon>Pseudomonadati</taxon>
        <taxon>Acidobacteriota</taxon>
        <taxon>Terriglobia</taxon>
        <taxon>Terriglobales</taxon>
        <taxon>Acidobacteriaceae</taxon>
        <taxon>Candidatus Sulfuritelmatomonas</taxon>
    </lineage>
</organism>
<proteinExistence type="predicted"/>
<evidence type="ECO:0000313" key="1">
    <source>
        <dbReference type="EMBL" id="SPE17886.1"/>
    </source>
</evidence>
<reference evidence="2" key="1">
    <citation type="submission" date="2018-02" db="EMBL/GenBank/DDBJ databases">
        <authorList>
            <person name="Hausmann B."/>
        </authorList>
    </citation>
    <scope>NUCLEOTIDE SEQUENCE [LARGE SCALE GENOMIC DNA]</scope>
    <source>
        <strain evidence="2">Peat soil MAG SbA5</strain>
    </source>
</reference>
<protein>
    <submittedName>
        <fullName evidence="1">Uncharacterized protein</fullName>
    </submittedName>
</protein>
<accession>A0A2N9L3I4</accession>
<name>A0A2N9L3I4_9BACT</name>
<dbReference type="OrthoDB" id="9859274at2"/>
<gene>
    <name evidence="1" type="ORF">SBA5_1150002</name>
</gene>
<dbReference type="Proteomes" id="UP000239735">
    <property type="component" value="Unassembled WGS sequence"/>
</dbReference>